<dbReference type="RefSeq" id="WP_014559073.1">
    <property type="nucleotide sequence ID" value="NC_017464.1"/>
</dbReference>
<accession>I0AG07</accession>
<dbReference type="KEGG" id="ial:IALB_0202"/>
<organism evidence="1 2">
    <name type="scientific">Ignavibacterium album (strain DSM 19864 / JCM 16511 / NBRC 101810 / Mat9-16)</name>
    <dbReference type="NCBI Taxonomy" id="945713"/>
    <lineage>
        <taxon>Bacteria</taxon>
        <taxon>Pseudomonadati</taxon>
        <taxon>Ignavibacteriota</taxon>
        <taxon>Ignavibacteria</taxon>
        <taxon>Ignavibacteriales</taxon>
        <taxon>Ignavibacteriaceae</taxon>
        <taxon>Ignavibacterium</taxon>
    </lineage>
</organism>
<proteinExistence type="predicted"/>
<gene>
    <name evidence="1" type="ordered locus">IALB_0202</name>
</gene>
<dbReference type="STRING" id="945713.IALB_0202"/>
<dbReference type="EMBL" id="CP003418">
    <property type="protein sequence ID" value="AFH47914.1"/>
    <property type="molecule type" value="Genomic_DNA"/>
</dbReference>
<reference evidence="1 2" key="1">
    <citation type="journal article" date="2012" name="Front. Microbiol.">
        <title>Complete genome of Ignavibacterium album, a metabolically versatile, flagellated, facultative anaerobe from the phylum Chlorobi.</title>
        <authorList>
            <person name="Liu Z."/>
            <person name="Frigaard N.-U."/>
            <person name="Vogl K."/>
            <person name="Iino T."/>
            <person name="Ohkuma M."/>
            <person name="Overmann J."/>
            <person name="Bryant D.A."/>
        </authorList>
    </citation>
    <scope>NUCLEOTIDE SEQUENCE [LARGE SCALE GENOMIC DNA]</scope>
    <source>
        <strain evidence="2">DSM 19864 / JCM 16511 / NBRC 101810 / Mat9-16</strain>
    </source>
</reference>
<evidence type="ECO:0000313" key="1">
    <source>
        <dbReference type="EMBL" id="AFH47914.1"/>
    </source>
</evidence>
<name>I0AG07_IGNAJ</name>
<keyword evidence="2" id="KW-1185">Reference proteome</keyword>
<protein>
    <submittedName>
        <fullName evidence="1">Uncharacterized protein</fullName>
    </submittedName>
</protein>
<dbReference type="AlphaFoldDB" id="I0AG07"/>
<dbReference type="Proteomes" id="UP000007394">
    <property type="component" value="Chromosome"/>
</dbReference>
<sequence length="170" mass="20121">MQKLSDYIGRNLIIQQTSIWKREYELRSGNEVLAEMKYPKLLSEMVECIIGDEKLAFRRPNIFSDTIEIKKQGFELPIAIMDSNFFATKATLELPRGRKVIMKFRLFKNQADIFYGENDLLVKFHNKISFKEKSNVIIEKRSEILDDYPWIIFLAFYYAQLKRKNSGIAY</sequence>
<dbReference type="HOGENOM" id="CLU_1592629_0_0_10"/>
<evidence type="ECO:0000313" key="2">
    <source>
        <dbReference type="Proteomes" id="UP000007394"/>
    </source>
</evidence>